<proteinExistence type="predicted"/>
<dbReference type="GO" id="GO:0005634">
    <property type="term" value="C:nucleus"/>
    <property type="evidence" value="ECO:0007669"/>
    <property type="project" value="TreeGrafter"/>
</dbReference>
<dbReference type="PANTHER" id="PTHR39597:SF1">
    <property type="entry name" value="UBA DOMAIN-CONTAINING PROTEIN RUP1"/>
    <property type="match status" value="1"/>
</dbReference>
<sequence>MAEPSQDDVNNFRDMISIISGGSTIDEHTARRFLKDASDPQEAINEWERNPNKYTQDGYDETLFSQERDGGNAGYGAVPSFQIDNAANYPGSTVATRPNTPSNSIHDSAMGDSQTLSGSRVYQKSGLGQESGVIGGGQFGPANRPHYDADQWALTTVSNLVPDPPAPTRRREPGDPAFLKPIPSQDYLPSLITILHTIPLARAAMLLKSHLSDDYGRNPEWWQGTPISDAQVMETEDETATEQAQLEIIHETQRLVAFLDNTDRSYGSAEVLSKLPILRGVGLNSIDQYPTDTDVSKFLLAWEAAALHLEPDSIIRSMFQITATECTSDGVLKEHDFRVLKPILDHGTSGPPLSLYDVLDENLWAGDIDGVREDFQAFINEPSEIFVVTLKQPSLSATGLNMIIPSEWYVDRYLKENTDLSKQMRRARAGVRAEIKQIQERRQALSKTECDGKEVDTLKLLETAMTAFKSPKDVDDDSEEEKGEADEDTEMAGAESQTLPPVGETSSVLDDDQETLNQLQNAYDNVERKIEALKAEEDRAGKILEDFSNIFKSPANPATDGRIPTRRYRLCGFSTDPSATTYLKDWRYQIYDDEGVAMGEGDTPQGMPDWWRIHFDSTQNPPRITKNRMSEDSALAAANTENREVMLVYASDAALNHPFEPLPPVLEAFVKADNLFFLEELQRDSPPAYEEVGAAPEGMELGWQDNEAWQPDEAEDSVRQPEMEEKGAGLMPRIVGVNGAQDGGVKEKDGDVKMGDESVQHVEFADEGAQHVEFADEGLGD</sequence>
<comment type="caution">
    <text evidence="3">The sequence shown here is derived from an EMBL/GenBank/DDBJ whole genome shotgun (WGS) entry which is preliminary data.</text>
</comment>
<feature type="region of interest" description="Disordered" evidence="2">
    <location>
        <begin position="709"/>
        <end position="754"/>
    </location>
</feature>
<dbReference type="InterPro" id="IPR055335">
    <property type="entry name" value="Ucp6/RUP1"/>
</dbReference>
<gene>
    <name evidence="3" type="ORF">K490DRAFT_57404</name>
</gene>
<feature type="compositionally biased region" description="Basic and acidic residues" evidence="2">
    <location>
        <begin position="716"/>
        <end position="727"/>
    </location>
</feature>
<dbReference type="GO" id="GO:0016579">
    <property type="term" value="P:protein deubiquitination"/>
    <property type="evidence" value="ECO:0007669"/>
    <property type="project" value="TreeGrafter"/>
</dbReference>
<dbReference type="Proteomes" id="UP000799776">
    <property type="component" value="Unassembled WGS sequence"/>
</dbReference>
<feature type="coiled-coil region" evidence="1">
    <location>
        <begin position="509"/>
        <end position="543"/>
    </location>
</feature>
<feature type="region of interest" description="Disordered" evidence="2">
    <location>
        <begin position="96"/>
        <end position="117"/>
    </location>
</feature>
<evidence type="ECO:0000256" key="1">
    <source>
        <dbReference type="SAM" id="Coils"/>
    </source>
</evidence>
<feature type="coiled-coil region" evidence="1">
    <location>
        <begin position="421"/>
        <end position="448"/>
    </location>
</feature>
<evidence type="ECO:0008006" key="5">
    <source>
        <dbReference type="Google" id="ProtNLM"/>
    </source>
</evidence>
<dbReference type="GO" id="GO:0005829">
    <property type="term" value="C:cytosol"/>
    <property type="evidence" value="ECO:0007669"/>
    <property type="project" value="TreeGrafter"/>
</dbReference>
<reference evidence="3" key="1">
    <citation type="journal article" date="2020" name="Stud. Mycol.">
        <title>101 Dothideomycetes genomes: a test case for predicting lifestyles and emergence of pathogens.</title>
        <authorList>
            <person name="Haridas S."/>
            <person name="Albert R."/>
            <person name="Binder M."/>
            <person name="Bloem J."/>
            <person name="Labutti K."/>
            <person name="Salamov A."/>
            <person name="Andreopoulos B."/>
            <person name="Baker S."/>
            <person name="Barry K."/>
            <person name="Bills G."/>
            <person name="Bluhm B."/>
            <person name="Cannon C."/>
            <person name="Castanera R."/>
            <person name="Culley D."/>
            <person name="Daum C."/>
            <person name="Ezra D."/>
            <person name="Gonzalez J."/>
            <person name="Henrissat B."/>
            <person name="Kuo A."/>
            <person name="Liang C."/>
            <person name="Lipzen A."/>
            <person name="Lutzoni F."/>
            <person name="Magnuson J."/>
            <person name="Mondo S."/>
            <person name="Nolan M."/>
            <person name="Ohm R."/>
            <person name="Pangilinan J."/>
            <person name="Park H.-J."/>
            <person name="Ramirez L."/>
            <person name="Alfaro M."/>
            <person name="Sun H."/>
            <person name="Tritt A."/>
            <person name="Yoshinaga Y."/>
            <person name="Zwiers L.-H."/>
            <person name="Turgeon B."/>
            <person name="Goodwin S."/>
            <person name="Spatafora J."/>
            <person name="Crous P."/>
            <person name="Grigoriev I."/>
        </authorList>
    </citation>
    <scope>NUCLEOTIDE SEQUENCE</scope>
    <source>
        <strain evidence="3">CBS 121410</strain>
    </source>
</reference>
<organism evidence="3 4">
    <name type="scientific">Saccharata proteae CBS 121410</name>
    <dbReference type="NCBI Taxonomy" id="1314787"/>
    <lineage>
        <taxon>Eukaryota</taxon>
        <taxon>Fungi</taxon>
        <taxon>Dikarya</taxon>
        <taxon>Ascomycota</taxon>
        <taxon>Pezizomycotina</taxon>
        <taxon>Dothideomycetes</taxon>
        <taxon>Dothideomycetes incertae sedis</taxon>
        <taxon>Botryosphaeriales</taxon>
        <taxon>Saccharataceae</taxon>
        <taxon>Saccharata</taxon>
    </lineage>
</organism>
<evidence type="ECO:0000256" key="2">
    <source>
        <dbReference type="SAM" id="MobiDB-lite"/>
    </source>
</evidence>
<feature type="compositionally biased region" description="Acidic residues" evidence="2">
    <location>
        <begin position="474"/>
        <end position="490"/>
    </location>
</feature>
<keyword evidence="1" id="KW-0175">Coiled coil</keyword>
<feature type="compositionally biased region" description="Basic and acidic residues" evidence="2">
    <location>
        <begin position="744"/>
        <end position="754"/>
    </location>
</feature>
<dbReference type="OrthoDB" id="4489171at2759"/>
<feature type="region of interest" description="Disordered" evidence="2">
    <location>
        <begin position="36"/>
        <end position="56"/>
    </location>
</feature>
<evidence type="ECO:0000313" key="3">
    <source>
        <dbReference type="EMBL" id="KAF2086936.1"/>
    </source>
</evidence>
<dbReference type="EMBL" id="ML978722">
    <property type="protein sequence ID" value="KAF2086936.1"/>
    <property type="molecule type" value="Genomic_DNA"/>
</dbReference>
<feature type="compositionally biased region" description="Polar residues" evidence="2">
    <location>
        <begin position="495"/>
        <end position="508"/>
    </location>
</feature>
<feature type="region of interest" description="Disordered" evidence="2">
    <location>
        <begin position="469"/>
        <end position="509"/>
    </location>
</feature>
<dbReference type="AlphaFoldDB" id="A0A9P4HUY7"/>
<accession>A0A9P4HUY7</accession>
<protein>
    <recommendedName>
        <fullName evidence="5">Ubiquitin interaction motif protein</fullName>
    </recommendedName>
</protein>
<keyword evidence="4" id="KW-1185">Reference proteome</keyword>
<evidence type="ECO:0000313" key="4">
    <source>
        <dbReference type="Proteomes" id="UP000799776"/>
    </source>
</evidence>
<dbReference type="PANTHER" id="PTHR39597">
    <property type="entry name" value="UBA DOMAIN-CONTAINING PROTEIN RUP1"/>
    <property type="match status" value="1"/>
</dbReference>
<name>A0A9P4HUY7_9PEZI</name>